<dbReference type="InterPro" id="IPR000073">
    <property type="entry name" value="AB_hydrolase_1"/>
</dbReference>
<dbReference type="GO" id="GO:0016787">
    <property type="term" value="F:hydrolase activity"/>
    <property type="evidence" value="ECO:0007669"/>
    <property type="project" value="UniProtKB-KW"/>
</dbReference>
<feature type="domain" description="AB hydrolase-1" evidence="1">
    <location>
        <begin position="31"/>
        <end position="268"/>
    </location>
</feature>
<evidence type="ECO:0000313" key="2">
    <source>
        <dbReference type="EMBL" id="MEE4024279.1"/>
    </source>
</evidence>
<comment type="caution">
    <text evidence="2">The sequence shown here is derived from an EMBL/GenBank/DDBJ whole genome shotgun (WGS) entry which is preliminary data.</text>
</comment>
<accession>A0ABU7MWX2</accession>
<dbReference type="InterPro" id="IPR050266">
    <property type="entry name" value="AB_hydrolase_sf"/>
</dbReference>
<protein>
    <submittedName>
        <fullName evidence="2">Alpha/beta hydrolase</fullName>
    </submittedName>
</protein>
<sequence>MTGAVSPALLDGAGIEMSALLSMPAHPRVLIVALHGGGMRASYFDTPESPDDTEVRSLLRLGSDDGAAVLAVDRPGYGASAHQVPGGLTEPQQANIMWAAVDDFMHTRGLSTPVVLVGHSTGAKVAAYMAAAPGVRPAAGLHMGGVGWHYAAAMRDHLLGRSDSPLSREMFWGRDRWYPPNVAETARAVSSSTPRGEWATVLQWEDELPRLARRIVIPTQIVLAEDERVWNLDDAELTSMAQLFAHAESLTLGIQPGSGHNVSLSHAAAPYHRSVVEFALRQAVRGSSQANCPDAASRR</sequence>
<name>A0ABU7MWX2_9ACTN</name>
<dbReference type="Pfam" id="PF12697">
    <property type="entry name" value="Abhydrolase_6"/>
    <property type="match status" value="1"/>
</dbReference>
<dbReference type="SUPFAM" id="SSF53474">
    <property type="entry name" value="alpha/beta-Hydrolases"/>
    <property type="match status" value="1"/>
</dbReference>
<dbReference type="EMBL" id="JAZDUE010000011">
    <property type="protein sequence ID" value="MEE4024279.1"/>
    <property type="molecule type" value="Genomic_DNA"/>
</dbReference>
<reference evidence="2 3" key="1">
    <citation type="submission" date="2024-01" db="EMBL/GenBank/DDBJ databases">
        <title>Draft genome sequence of Gordonia sp. PKS22-38.</title>
        <authorList>
            <person name="Suphannarot A."/>
            <person name="Mingma R."/>
        </authorList>
    </citation>
    <scope>NUCLEOTIDE SEQUENCE [LARGE SCALE GENOMIC DNA]</scope>
    <source>
        <strain evidence="2 3">PKS22-38</strain>
    </source>
</reference>
<dbReference type="PANTHER" id="PTHR43798:SF5">
    <property type="entry name" value="MONOACYLGLYCEROL LIPASE ABHD6"/>
    <property type="match status" value="1"/>
</dbReference>
<gene>
    <name evidence="2" type="ORF">V1Y59_14430</name>
</gene>
<dbReference type="Gene3D" id="3.40.50.1820">
    <property type="entry name" value="alpha/beta hydrolase"/>
    <property type="match status" value="1"/>
</dbReference>
<keyword evidence="2" id="KW-0378">Hydrolase</keyword>
<organism evidence="2 3">
    <name type="scientific">Gordonia prachuapensis</name>
    <dbReference type="NCBI Taxonomy" id="3115651"/>
    <lineage>
        <taxon>Bacteria</taxon>
        <taxon>Bacillati</taxon>
        <taxon>Actinomycetota</taxon>
        <taxon>Actinomycetes</taxon>
        <taxon>Mycobacteriales</taxon>
        <taxon>Gordoniaceae</taxon>
        <taxon>Gordonia</taxon>
    </lineage>
</organism>
<dbReference type="InterPro" id="IPR029058">
    <property type="entry name" value="AB_hydrolase_fold"/>
</dbReference>
<dbReference type="RefSeq" id="WP_330505659.1">
    <property type="nucleotide sequence ID" value="NZ_JAZDUE010000011.1"/>
</dbReference>
<dbReference type="PANTHER" id="PTHR43798">
    <property type="entry name" value="MONOACYLGLYCEROL LIPASE"/>
    <property type="match status" value="1"/>
</dbReference>
<evidence type="ECO:0000313" key="3">
    <source>
        <dbReference type="Proteomes" id="UP001335729"/>
    </source>
</evidence>
<dbReference type="Proteomes" id="UP001335729">
    <property type="component" value="Unassembled WGS sequence"/>
</dbReference>
<proteinExistence type="predicted"/>
<keyword evidence="3" id="KW-1185">Reference proteome</keyword>
<evidence type="ECO:0000259" key="1">
    <source>
        <dbReference type="Pfam" id="PF12697"/>
    </source>
</evidence>